<feature type="region of interest" description="Disordered" evidence="1">
    <location>
        <begin position="420"/>
        <end position="440"/>
    </location>
</feature>
<protein>
    <submittedName>
        <fullName evidence="2">Uncharacterized protein</fullName>
    </submittedName>
</protein>
<proteinExistence type="predicted"/>
<dbReference type="AlphaFoldDB" id="A0A077ZS80"/>
<name>A0A077ZS80_STYLE</name>
<gene>
    <name evidence="2" type="primary">Contig19118.g20272</name>
    <name evidence="2" type="ORF">STYLEM_1328</name>
</gene>
<reference evidence="2 3" key="1">
    <citation type="submission" date="2014-06" db="EMBL/GenBank/DDBJ databases">
        <authorList>
            <person name="Swart Estienne"/>
        </authorList>
    </citation>
    <scope>NUCLEOTIDE SEQUENCE [LARGE SCALE GENOMIC DNA]</scope>
    <source>
        <strain evidence="2 3">130c</strain>
    </source>
</reference>
<dbReference type="Proteomes" id="UP000039865">
    <property type="component" value="Unassembled WGS sequence"/>
</dbReference>
<feature type="compositionally biased region" description="Polar residues" evidence="1">
    <location>
        <begin position="476"/>
        <end position="494"/>
    </location>
</feature>
<dbReference type="InParanoid" id="A0A077ZS80"/>
<keyword evidence="3" id="KW-1185">Reference proteome</keyword>
<sequence length="671" mass="77996">MSEKSNNLSPLRKYNSSQDLYKTKSILSTTGHEKPSAFDAKPSGFMKQNPQSLKTLLQIPQHLKPQKTSIESKIEEMISSGIEGLSFTPELHSKIAMILKQVTENKVQFDQMIKMMPSLIEQETESNSWAKIYKMLISPFSNNFKKYVEQKLKEKRLQEINEASPVGAPPVQTFTHQKTFIQNKPQYHFFIRDMKHEKLSKGTTKKDIEKYNKILSEKDLLALVKLKNTNKLSFSFVEDILDKRKMHELRREIKQKDEEIYQRTMSAGKLNKKSEYLMNKAHKALIREARIKASYNVSAYDEHLENQDIVEEYDEISRDYFEQKRYYNKKVMPVGLNTLHDKLVKQAINYFHKKIHNEIQQEDGQKIEYTEIFNSQSPRKFKVERNKTAQSLKRTLSLKDHQAEAPNNKRLSQIAQISRNQNSLRTQKSHQTDFNFQSEQSQKPLTLKPTNMILPDINLNKGPKFLNKQMLKAATVSRTGRGQSVNKGNKTSRNADLLPLFQPPSIQVSAQVIAGPVMSSNQDGIIQSSQQNQILTENQELKDDLQHQNGGNMLTPQEIQSDKHIFGDQMDGYNEIYKAKVHKILKKRSESNKKKLRIKMLTHDQLLEKQLKTLIKNDAIRGYFVNYDEYNTVKTYRATFTKSDLIPSEQTQRHQKPKKLKNKDKILALFD</sequence>
<accession>A0A077ZS80</accession>
<organism evidence="2 3">
    <name type="scientific">Stylonychia lemnae</name>
    <name type="common">Ciliate</name>
    <dbReference type="NCBI Taxonomy" id="5949"/>
    <lineage>
        <taxon>Eukaryota</taxon>
        <taxon>Sar</taxon>
        <taxon>Alveolata</taxon>
        <taxon>Ciliophora</taxon>
        <taxon>Intramacronucleata</taxon>
        <taxon>Spirotrichea</taxon>
        <taxon>Stichotrichia</taxon>
        <taxon>Sporadotrichida</taxon>
        <taxon>Oxytrichidae</taxon>
        <taxon>Stylonychinae</taxon>
        <taxon>Stylonychia</taxon>
    </lineage>
</organism>
<feature type="region of interest" description="Disordered" evidence="1">
    <location>
        <begin position="476"/>
        <end position="495"/>
    </location>
</feature>
<dbReference type="EMBL" id="CCKQ01001269">
    <property type="protein sequence ID" value="CDW72369.1"/>
    <property type="molecule type" value="Genomic_DNA"/>
</dbReference>
<evidence type="ECO:0000313" key="3">
    <source>
        <dbReference type="Proteomes" id="UP000039865"/>
    </source>
</evidence>
<evidence type="ECO:0000313" key="2">
    <source>
        <dbReference type="EMBL" id="CDW72369.1"/>
    </source>
</evidence>
<evidence type="ECO:0000256" key="1">
    <source>
        <dbReference type="SAM" id="MobiDB-lite"/>
    </source>
</evidence>